<evidence type="ECO:0000256" key="1">
    <source>
        <dbReference type="SAM" id="MobiDB-lite"/>
    </source>
</evidence>
<accession>A0A9D4E6K4</accession>
<reference evidence="2" key="1">
    <citation type="journal article" date="2019" name="bioRxiv">
        <title>The Genome of the Zebra Mussel, Dreissena polymorpha: A Resource for Invasive Species Research.</title>
        <authorList>
            <person name="McCartney M.A."/>
            <person name="Auch B."/>
            <person name="Kono T."/>
            <person name="Mallez S."/>
            <person name="Zhang Y."/>
            <person name="Obille A."/>
            <person name="Becker A."/>
            <person name="Abrahante J.E."/>
            <person name="Garbe J."/>
            <person name="Badalamenti J.P."/>
            <person name="Herman A."/>
            <person name="Mangelson H."/>
            <person name="Liachko I."/>
            <person name="Sullivan S."/>
            <person name="Sone E.D."/>
            <person name="Koren S."/>
            <person name="Silverstein K.A.T."/>
            <person name="Beckman K.B."/>
            <person name="Gohl D.M."/>
        </authorList>
    </citation>
    <scope>NUCLEOTIDE SEQUENCE</scope>
    <source>
        <strain evidence="2">Duluth1</strain>
        <tissue evidence="2">Whole animal</tissue>
    </source>
</reference>
<evidence type="ECO:0000313" key="2">
    <source>
        <dbReference type="EMBL" id="KAH3773231.1"/>
    </source>
</evidence>
<name>A0A9D4E6K4_DREPO</name>
<organism evidence="2 3">
    <name type="scientific">Dreissena polymorpha</name>
    <name type="common">Zebra mussel</name>
    <name type="synonym">Mytilus polymorpha</name>
    <dbReference type="NCBI Taxonomy" id="45954"/>
    <lineage>
        <taxon>Eukaryota</taxon>
        <taxon>Metazoa</taxon>
        <taxon>Spiralia</taxon>
        <taxon>Lophotrochozoa</taxon>
        <taxon>Mollusca</taxon>
        <taxon>Bivalvia</taxon>
        <taxon>Autobranchia</taxon>
        <taxon>Heteroconchia</taxon>
        <taxon>Euheterodonta</taxon>
        <taxon>Imparidentia</taxon>
        <taxon>Neoheterodontei</taxon>
        <taxon>Myida</taxon>
        <taxon>Dreissenoidea</taxon>
        <taxon>Dreissenidae</taxon>
        <taxon>Dreissena</taxon>
    </lineage>
</organism>
<comment type="caution">
    <text evidence="2">The sequence shown here is derived from an EMBL/GenBank/DDBJ whole genome shotgun (WGS) entry which is preliminary data.</text>
</comment>
<dbReference type="EMBL" id="JAIWYP010000009">
    <property type="protein sequence ID" value="KAH3773231.1"/>
    <property type="molecule type" value="Genomic_DNA"/>
</dbReference>
<sequence>MVKPPYAPNELDIFGDWVKSVMVNVCPSLWRQFQQEQTSLLYKYLYLNDLVRSQTLQPQIQQPWGGAQPPHQQWQPGQQTQSSKQPHWQLFPENWSTTMSDTMVQGKRQSEPALTTL</sequence>
<proteinExistence type="predicted"/>
<dbReference type="Proteomes" id="UP000828390">
    <property type="component" value="Unassembled WGS sequence"/>
</dbReference>
<keyword evidence="3" id="KW-1185">Reference proteome</keyword>
<feature type="region of interest" description="Disordered" evidence="1">
    <location>
        <begin position="61"/>
        <end position="89"/>
    </location>
</feature>
<evidence type="ECO:0000313" key="3">
    <source>
        <dbReference type="Proteomes" id="UP000828390"/>
    </source>
</evidence>
<feature type="compositionally biased region" description="Low complexity" evidence="1">
    <location>
        <begin position="61"/>
        <end position="86"/>
    </location>
</feature>
<gene>
    <name evidence="2" type="ORF">DPMN_174589</name>
</gene>
<protein>
    <submittedName>
        <fullName evidence="2">Uncharacterized protein</fullName>
    </submittedName>
</protein>
<dbReference type="AlphaFoldDB" id="A0A9D4E6K4"/>
<reference evidence="2" key="2">
    <citation type="submission" date="2020-11" db="EMBL/GenBank/DDBJ databases">
        <authorList>
            <person name="McCartney M.A."/>
            <person name="Auch B."/>
            <person name="Kono T."/>
            <person name="Mallez S."/>
            <person name="Becker A."/>
            <person name="Gohl D.M."/>
            <person name="Silverstein K.A.T."/>
            <person name="Koren S."/>
            <person name="Bechman K.B."/>
            <person name="Herman A."/>
            <person name="Abrahante J.E."/>
            <person name="Garbe J."/>
        </authorList>
    </citation>
    <scope>NUCLEOTIDE SEQUENCE</scope>
    <source>
        <strain evidence="2">Duluth1</strain>
        <tissue evidence="2">Whole animal</tissue>
    </source>
</reference>